<evidence type="ECO:0000313" key="4">
    <source>
        <dbReference type="Proteomes" id="UP000760860"/>
    </source>
</evidence>
<dbReference type="EMBL" id="RCMV01005523">
    <property type="protein sequence ID" value="KAG3185509.1"/>
    <property type="molecule type" value="Genomic_DNA"/>
</dbReference>
<dbReference type="AlphaFoldDB" id="A0A8T1GXK9"/>
<dbReference type="InterPro" id="IPR000641">
    <property type="entry name" value="CbxX/CfxQ"/>
</dbReference>
<dbReference type="PANTHER" id="PTHR43392:SF2">
    <property type="entry name" value="AAA-TYPE ATPASE FAMILY PROTEIN _ ANKYRIN REPEAT FAMILY PROTEIN"/>
    <property type="match status" value="1"/>
</dbReference>
<reference evidence="3" key="1">
    <citation type="submission" date="2018-05" db="EMBL/GenBank/DDBJ databases">
        <title>Effector identification in a new, highly contiguous assembly of the strawberry crown rot pathogen Phytophthora cactorum.</title>
        <authorList>
            <person name="Armitage A.D."/>
            <person name="Nellist C.F."/>
            <person name="Bates H."/>
            <person name="Vickerstaff R.J."/>
            <person name="Harrison R.J."/>
        </authorList>
    </citation>
    <scope>NUCLEOTIDE SEQUENCE</scope>
    <source>
        <strain evidence="3">P421</strain>
    </source>
</reference>
<sequence>MKLPNYTKEELQAVFQGLMRRWFNKKMEVEGGYDGHIMKILMRRATQGINEKTFGNIWPVRKAFLEACRRQVERFRLARKDGNYFEDFKMTKEDLLGNKPSLGPDKSPAWKELQELVGLDGVKESILSVVNQVNQNYIREMRGDEPLNISPNRVFLGAPGTGKTTVARLYGRILADFGILSKGEVIVKTPTDLLDR</sequence>
<dbReference type="GO" id="GO:0016887">
    <property type="term" value="F:ATP hydrolysis activity"/>
    <property type="evidence" value="ECO:0007669"/>
    <property type="project" value="TreeGrafter"/>
</dbReference>
<dbReference type="InterPro" id="IPR027417">
    <property type="entry name" value="P-loop_NTPase"/>
</dbReference>
<evidence type="ECO:0008006" key="5">
    <source>
        <dbReference type="Google" id="ProtNLM"/>
    </source>
</evidence>
<proteinExistence type="predicted"/>
<dbReference type="SUPFAM" id="SSF52540">
    <property type="entry name" value="P-loop containing nucleoside triphosphate hydrolases"/>
    <property type="match status" value="1"/>
</dbReference>
<feature type="non-terminal residue" evidence="3">
    <location>
        <position position="196"/>
    </location>
</feature>
<evidence type="ECO:0000313" key="3">
    <source>
        <dbReference type="EMBL" id="KAG3185509.1"/>
    </source>
</evidence>
<gene>
    <name evidence="3" type="ORF">PC129_g25281</name>
</gene>
<name>A0A8T1GXK9_9STRA</name>
<accession>A0A8T1GXK9</accession>
<dbReference type="Gene3D" id="3.40.50.300">
    <property type="entry name" value="P-loop containing nucleotide triphosphate hydrolases"/>
    <property type="match status" value="1"/>
</dbReference>
<dbReference type="GO" id="GO:0005524">
    <property type="term" value="F:ATP binding"/>
    <property type="evidence" value="ECO:0007669"/>
    <property type="project" value="UniProtKB-KW"/>
</dbReference>
<dbReference type="InterPro" id="IPR050773">
    <property type="entry name" value="CbxX/CfxQ_RuBisCO_ESX"/>
</dbReference>
<dbReference type="VEuPathDB" id="FungiDB:PC110_g8363"/>
<dbReference type="PANTHER" id="PTHR43392">
    <property type="entry name" value="AAA-TYPE ATPASE FAMILY PROTEIN / ANKYRIN REPEAT FAMILY PROTEIN"/>
    <property type="match status" value="1"/>
</dbReference>
<organism evidence="3 4">
    <name type="scientific">Phytophthora cactorum</name>
    <dbReference type="NCBI Taxonomy" id="29920"/>
    <lineage>
        <taxon>Eukaryota</taxon>
        <taxon>Sar</taxon>
        <taxon>Stramenopiles</taxon>
        <taxon>Oomycota</taxon>
        <taxon>Peronosporomycetes</taxon>
        <taxon>Peronosporales</taxon>
        <taxon>Peronosporaceae</taxon>
        <taxon>Phytophthora</taxon>
    </lineage>
</organism>
<keyword evidence="1" id="KW-0547">Nucleotide-binding</keyword>
<comment type="caution">
    <text evidence="3">The sequence shown here is derived from an EMBL/GenBank/DDBJ whole genome shotgun (WGS) entry which is preliminary data.</text>
</comment>
<protein>
    <recommendedName>
        <fullName evidence="5">P-loop containing nucleoside triphosphate hydrolase</fullName>
    </recommendedName>
</protein>
<evidence type="ECO:0000256" key="2">
    <source>
        <dbReference type="ARBA" id="ARBA00022840"/>
    </source>
</evidence>
<dbReference type="PRINTS" id="PR00819">
    <property type="entry name" value="CBXCFQXSUPER"/>
</dbReference>
<dbReference type="Proteomes" id="UP000760860">
    <property type="component" value="Unassembled WGS sequence"/>
</dbReference>
<keyword evidence="2" id="KW-0067">ATP-binding</keyword>
<evidence type="ECO:0000256" key="1">
    <source>
        <dbReference type="ARBA" id="ARBA00022741"/>
    </source>
</evidence>